<feature type="compositionally biased region" description="Acidic residues" evidence="1">
    <location>
        <begin position="58"/>
        <end position="81"/>
    </location>
</feature>
<reference evidence="2" key="1">
    <citation type="submission" date="2021-02" db="EMBL/GenBank/DDBJ databases">
        <authorList>
            <person name="Nowell W R."/>
        </authorList>
    </citation>
    <scope>NUCLEOTIDE SEQUENCE</scope>
</reference>
<proteinExistence type="predicted"/>
<gene>
    <name evidence="2" type="ORF">GPM918_LOCUS32324</name>
    <name evidence="3" type="ORF">SRO942_LOCUS32991</name>
</gene>
<evidence type="ECO:0000313" key="3">
    <source>
        <dbReference type="EMBL" id="CAF4275631.1"/>
    </source>
</evidence>
<sequence length="137" mass="15101">MATASKVQSTKCAKNAGIATCDGLPKNCVTKKCVTASRILLQSAFNLDEWKNIDAADIDNLSEVDEDSDDAASDLISEEEKENSSSISEDNTDVNVIVYNESDSDCDIDREFSSLKLNEYNSPLNHQLKKSIKKFEL</sequence>
<comment type="caution">
    <text evidence="2">The sequence shown here is derived from an EMBL/GenBank/DDBJ whole genome shotgun (WGS) entry which is preliminary data.</text>
</comment>
<evidence type="ECO:0000256" key="1">
    <source>
        <dbReference type="SAM" id="MobiDB-lite"/>
    </source>
</evidence>
<keyword evidence="4" id="KW-1185">Reference proteome</keyword>
<dbReference type="AlphaFoldDB" id="A0A815JED4"/>
<feature type="region of interest" description="Disordered" evidence="1">
    <location>
        <begin position="58"/>
        <end position="92"/>
    </location>
</feature>
<protein>
    <submittedName>
        <fullName evidence="2">Uncharacterized protein</fullName>
    </submittedName>
</protein>
<dbReference type="Proteomes" id="UP000663829">
    <property type="component" value="Unassembled WGS sequence"/>
</dbReference>
<accession>A0A815JED4</accession>
<dbReference type="EMBL" id="CAJOBC010081401">
    <property type="protein sequence ID" value="CAF4275631.1"/>
    <property type="molecule type" value="Genomic_DNA"/>
</dbReference>
<dbReference type="EMBL" id="CAJNOQ010016438">
    <property type="protein sequence ID" value="CAF1380946.1"/>
    <property type="molecule type" value="Genomic_DNA"/>
</dbReference>
<evidence type="ECO:0000313" key="2">
    <source>
        <dbReference type="EMBL" id="CAF1380946.1"/>
    </source>
</evidence>
<evidence type="ECO:0000313" key="4">
    <source>
        <dbReference type="Proteomes" id="UP000663829"/>
    </source>
</evidence>
<name>A0A815JED4_9BILA</name>
<organism evidence="2 4">
    <name type="scientific">Didymodactylos carnosus</name>
    <dbReference type="NCBI Taxonomy" id="1234261"/>
    <lineage>
        <taxon>Eukaryota</taxon>
        <taxon>Metazoa</taxon>
        <taxon>Spiralia</taxon>
        <taxon>Gnathifera</taxon>
        <taxon>Rotifera</taxon>
        <taxon>Eurotatoria</taxon>
        <taxon>Bdelloidea</taxon>
        <taxon>Philodinida</taxon>
        <taxon>Philodinidae</taxon>
        <taxon>Didymodactylos</taxon>
    </lineage>
</organism>
<dbReference type="Proteomes" id="UP000681722">
    <property type="component" value="Unassembled WGS sequence"/>
</dbReference>